<dbReference type="AlphaFoldDB" id="A0A8H6YIJ6"/>
<dbReference type="OrthoDB" id="3246730at2759"/>
<accession>A0A8H6YIJ6</accession>
<feature type="compositionally biased region" description="Acidic residues" evidence="1">
    <location>
        <begin position="954"/>
        <end position="968"/>
    </location>
</feature>
<feature type="compositionally biased region" description="Low complexity" evidence="1">
    <location>
        <begin position="16"/>
        <end position="25"/>
    </location>
</feature>
<proteinExistence type="predicted"/>
<dbReference type="Pfam" id="PF18758">
    <property type="entry name" value="KDZ"/>
    <property type="match status" value="1"/>
</dbReference>
<gene>
    <name evidence="2" type="ORF">MSAN_01199700</name>
</gene>
<feature type="region of interest" description="Disordered" evidence="1">
    <location>
        <begin position="916"/>
        <end position="968"/>
    </location>
</feature>
<protein>
    <recommendedName>
        <fullName evidence="4">CxC1-like cysteine cluster associated with KDZ transposases domain-containing protein</fullName>
    </recommendedName>
</protein>
<comment type="caution">
    <text evidence="2">The sequence shown here is derived from an EMBL/GenBank/DDBJ whole genome shotgun (WGS) entry which is preliminary data.</text>
</comment>
<keyword evidence="3" id="KW-1185">Reference proteome</keyword>
<dbReference type="EMBL" id="JACAZH010000009">
    <property type="protein sequence ID" value="KAF7358610.1"/>
    <property type="molecule type" value="Genomic_DNA"/>
</dbReference>
<sequence>MPKTPSMSERRGNMKTATASSSRVTVTRGVRLPSGRLTRESRTLTPAQLLQIKQEEEARIARRLAALREEQHRLQNASRDVPDLCDGDYAVDAAFTDDVLHGRTAVDISHAGEDLSEDTAVDASQTLLEQLRAHHNKLFPRARDNRKRTNRTQIRIDAFNLQMDAMVDAFMQWSLGAAEQGLGVIYVQPEEAVVENTHQTYIFDLFSACYQQVPIIRGDRNVASAYVRQGLLPTAPHLPNVAITMRTLEIFRATQLRCPRLGLQPFVRALSDIHGVPPRAYLTTQLSIAFDLYLAIRAEADRRVQAALGRDSPNWRLKNACPACLYKLESEEPIPLPFLVTMDGNNSLKRFWWREREAVDTNGRVAPGASKEQLDSRVAPGDYYIPRAEVDKWSKEGMEDLMKGFVPGSEDEDEGGGCEDRWQNMKEDITARAYGMYDETGFFPSLCRHSFVLVVVDMVRSGELAKYGFSITAHLLRVLGEVAAGYDIGCKFGKMVRMHPALSSLATDNNFKALVGAFHGHAHNRRCQLKNLSTYVKGMGLEDLEECESFFSKSNALAATTRYATAFHRQQAISNYLKHADAADAYQGLSLLLATKYRRALKIKATLPMLQEAMVNLGVESRSVFEEWLEKEKGYLESLTKEPAHETLQMEYYQKLVNLAEYEKRLDEQRGMNLPFISNGVSSYEEGAAATRRLETQRRHALEVFSKTLAAVQDLEEPEDAEWVAAATMVINRRYQRALDELEGLVVARMFELSKAHMSDTGYKLRKHIAKALQAQSKGVRTALDKYNAAAAALSPPRTQLTWEQIVEYAFLADFDLLREGRQDIRSEPWAQPAGRLAMDQHFKLLRADEEITRLNLEIRQFVTHMVDEERFLVRLHRMERGRYNALHMDHLVNLSKEDGFTGCISPGVSVCKERRVPEARAASTNGDDLMPPPSSTSAPDLVPTPPLPPEGRDGEEEAEEEAEVDGEALADAFEAIVRLTNDQPAVPAS</sequence>
<evidence type="ECO:0000313" key="2">
    <source>
        <dbReference type="EMBL" id="KAF7358610.1"/>
    </source>
</evidence>
<evidence type="ECO:0008006" key="4">
    <source>
        <dbReference type="Google" id="ProtNLM"/>
    </source>
</evidence>
<evidence type="ECO:0000313" key="3">
    <source>
        <dbReference type="Proteomes" id="UP000623467"/>
    </source>
</evidence>
<name>A0A8H6YIJ6_9AGAR</name>
<dbReference type="PANTHER" id="PTHR33096">
    <property type="entry name" value="CXC2 DOMAIN-CONTAINING PROTEIN"/>
    <property type="match status" value="1"/>
</dbReference>
<evidence type="ECO:0000256" key="1">
    <source>
        <dbReference type="SAM" id="MobiDB-lite"/>
    </source>
</evidence>
<organism evidence="2 3">
    <name type="scientific">Mycena sanguinolenta</name>
    <dbReference type="NCBI Taxonomy" id="230812"/>
    <lineage>
        <taxon>Eukaryota</taxon>
        <taxon>Fungi</taxon>
        <taxon>Dikarya</taxon>
        <taxon>Basidiomycota</taxon>
        <taxon>Agaricomycotina</taxon>
        <taxon>Agaricomycetes</taxon>
        <taxon>Agaricomycetidae</taxon>
        <taxon>Agaricales</taxon>
        <taxon>Marasmiineae</taxon>
        <taxon>Mycenaceae</taxon>
        <taxon>Mycena</taxon>
    </lineage>
</organism>
<feature type="region of interest" description="Disordered" evidence="1">
    <location>
        <begin position="1"/>
        <end position="25"/>
    </location>
</feature>
<reference evidence="2" key="1">
    <citation type="submission" date="2020-05" db="EMBL/GenBank/DDBJ databases">
        <title>Mycena genomes resolve the evolution of fungal bioluminescence.</title>
        <authorList>
            <person name="Tsai I.J."/>
        </authorList>
    </citation>
    <scope>NUCLEOTIDE SEQUENCE</scope>
    <source>
        <strain evidence="2">160909Yilan</strain>
    </source>
</reference>
<dbReference type="InterPro" id="IPR040521">
    <property type="entry name" value="KDZ"/>
</dbReference>
<dbReference type="Proteomes" id="UP000623467">
    <property type="component" value="Unassembled WGS sequence"/>
</dbReference>
<dbReference type="PANTHER" id="PTHR33096:SF1">
    <property type="entry name" value="CXC1-LIKE CYSTEINE CLUSTER ASSOCIATED WITH KDZ TRANSPOSASES DOMAIN-CONTAINING PROTEIN"/>
    <property type="match status" value="1"/>
</dbReference>